<protein>
    <submittedName>
        <fullName evidence="3">Helix-turn-helix domain-containing protein</fullName>
    </submittedName>
</protein>
<dbReference type="Gene3D" id="1.10.260.40">
    <property type="entry name" value="lambda repressor-like DNA-binding domains"/>
    <property type="match status" value="1"/>
</dbReference>
<dbReference type="PROSITE" id="PS50943">
    <property type="entry name" value="HTH_CROC1"/>
    <property type="match status" value="1"/>
</dbReference>
<feature type="region of interest" description="Disordered" evidence="1">
    <location>
        <begin position="138"/>
        <end position="158"/>
    </location>
</feature>
<dbReference type="SMART" id="SM00530">
    <property type="entry name" value="HTH_XRE"/>
    <property type="match status" value="1"/>
</dbReference>
<dbReference type="EMBL" id="JAHESC010000032">
    <property type="protein sequence ID" value="MBT1688870.1"/>
    <property type="molecule type" value="Genomic_DNA"/>
</dbReference>
<evidence type="ECO:0000256" key="1">
    <source>
        <dbReference type="SAM" id="MobiDB-lite"/>
    </source>
</evidence>
<organism evidence="3 4">
    <name type="scientific">Dawidia soli</name>
    <dbReference type="NCBI Taxonomy" id="2782352"/>
    <lineage>
        <taxon>Bacteria</taxon>
        <taxon>Pseudomonadati</taxon>
        <taxon>Bacteroidota</taxon>
        <taxon>Cytophagia</taxon>
        <taxon>Cytophagales</taxon>
        <taxon>Chryseotaleaceae</taxon>
        <taxon>Dawidia</taxon>
    </lineage>
</organism>
<keyword evidence="4" id="KW-1185">Reference proteome</keyword>
<proteinExistence type="predicted"/>
<accession>A0AAP2DDR7</accession>
<dbReference type="GO" id="GO:0003677">
    <property type="term" value="F:DNA binding"/>
    <property type="evidence" value="ECO:0007669"/>
    <property type="project" value="InterPro"/>
</dbReference>
<sequence>MSMQPWRLDTREKDDDEIHHGRNIKRIRELLGWKQEALAAALGIGWSQKRVSIIEGKARINHIDLQKIATILGISEDLLRTGSKSKLRKLLQTEEARPPVIREEQIIATVIQHLRTLYECLNDTTAVIRDSTHLFYRSPDDPVATNREGNRQTDSMPM</sequence>
<evidence type="ECO:0000313" key="4">
    <source>
        <dbReference type="Proteomes" id="UP001319180"/>
    </source>
</evidence>
<comment type="caution">
    <text evidence="3">The sequence shown here is derived from an EMBL/GenBank/DDBJ whole genome shotgun (WGS) entry which is preliminary data.</text>
</comment>
<evidence type="ECO:0000313" key="3">
    <source>
        <dbReference type="EMBL" id="MBT1688870.1"/>
    </source>
</evidence>
<dbReference type="SUPFAM" id="SSF47413">
    <property type="entry name" value="lambda repressor-like DNA-binding domains"/>
    <property type="match status" value="1"/>
</dbReference>
<evidence type="ECO:0000259" key="2">
    <source>
        <dbReference type="PROSITE" id="PS50943"/>
    </source>
</evidence>
<dbReference type="RefSeq" id="WP_254092097.1">
    <property type="nucleotide sequence ID" value="NZ_JAHESC010000032.1"/>
</dbReference>
<dbReference type="Proteomes" id="UP001319180">
    <property type="component" value="Unassembled WGS sequence"/>
</dbReference>
<dbReference type="InterPro" id="IPR001387">
    <property type="entry name" value="Cro/C1-type_HTH"/>
</dbReference>
<dbReference type="Pfam" id="PF01381">
    <property type="entry name" value="HTH_3"/>
    <property type="match status" value="1"/>
</dbReference>
<name>A0AAP2DDR7_9BACT</name>
<reference evidence="3 4" key="1">
    <citation type="submission" date="2021-05" db="EMBL/GenBank/DDBJ databases">
        <title>A Polyphasic approach of four new species of the genus Ohtaekwangia: Ohtaekwangia histidinii sp. nov., Ohtaekwangia cretensis sp. nov., Ohtaekwangia indiensis sp. nov., Ohtaekwangia reichenbachii sp. nov. from diverse environment.</title>
        <authorList>
            <person name="Octaviana S."/>
        </authorList>
    </citation>
    <scope>NUCLEOTIDE SEQUENCE [LARGE SCALE GENOMIC DNA]</scope>
    <source>
        <strain evidence="3 4">PWU37</strain>
    </source>
</reference>
<dbReference type="CDD" id="cd00093">
    <property type="entry name" value="HTH_XRE"/>
    <property type="match status" value="1"/>
</dbReference>
<dbReference type="AlphaFoldDB" id="A0AAP2DDR7"/>
<gene>
    <name evidence="3" type="ORF">KK078_20040</name>
</gene>
<feature type="domain" description="HTH cro/C1-type" evidence="2">
    <location>
        <begin position="24"/>
        <end position="79"/>
    </location>
</feature>
<dbReference type="InterPro" id="IPR010982">
    <property type="entry name" value="Lambda_DNA-bd_dom_sf"/>
</dbReference>